<evidence type="ECO:0000256" key="1">
    <source>
        <dbReference type="SAM" id="MobiDB-lite"/>
    </source>
</evidence>
<keyword evidence="4" id="KW-1185">Reference proteome</keyword>
<evidence type="ECO:0000313" key="3">
    <source>
        <dbReference type="EMBL" id="CAG2062683.1"/>
    </source>
</evidence>
<feature type="compositionally biased region" description="Basic and acidic residues" evidence="1">
    <location>
        <begin position="1"/>
        <end position="11"/>
    </location>
</feature>
<dbReference type="EMBL" id="CAJPIN010021716">
    <property type="protein sequence ID" value="CAG2062683.1"/>
    <property type="molecule type" value="Genomic_DNA"/>
</dbReference>
<proteinExistence type="predicted"/>
<keyword evidence="2" id="KW-1133">Transmembrane helix</keyword>
<sequence>MDQEHGVRTMDMESLSGPSGFGGFEDSSGPSLNLWHLILYTGKLGPTAFFKHREIKAVQACVYNSLHRTVNDDPQNVFIFLDGMVCCLPWYVLLSCSKML</sequence>
<evidence type="ECO:0000256" key="2">
    <source>
        <dbReference type="SAM" id="Phobius"/>
    </source>
</evidence>
<feature type="transmembrane region" description="Helical" evidence="2">
    <location>
        <begin position="77"/>
        <end position="94"/>
    </location>
</feature>
<organism evidence="3 4">
    <name type="scientific">Timema podura</name>
    <name type="common">Walking stick</name>
    <dbReference type="NCBI Taxonomy" id="61482"/>
    <lineage>
        <taxon>Eukaryota</taxon>
        <taxon>Metazoa</taxon>
        <taxon>Ecdysozoa</taxon>
        <taxon>Arthropoda</taxon>
        <taxon>Hexapoda</taxon>
        <taxon>Insecta</taxon>
        <taxon>Pterygota</taxon>
        <taxon>Neoptera</taxon>
        <taxon>Polyneoptera</taxon>
        <taxon>Phasmatodea</taxon>
        <taxon>Timematodea</taxon>
        <taxon>Timematoidea</taxon>
        <taxon>Timematidae</taxon>
        <taxon>Timema</taxon>
    </lineage>
</organism>
<name>A0ABN7PAS4_TIMPD</name>
<keyword evidence="2" id="KW-0812">Transmembrane</keyword>
<evidence type="ECO:0000313" key="4">
    <source>
        <dbReference type="Proteomes" id="UP001153148"/>
    </source>
</evidence>
<dbReference type="Proteomes" id="UP001153148">
    <property type="component" value="Unassembled WGS sequence"/>
</dbReference>
<feature type="non-terminal residue" evidence="3">
    <location>
        <position position="100"/>
    </location>
</feature>
<protein>
    <submittedName>
        <fullName evidence="3">Uncharacterized protein</fullName>
    </submittedName>
</protein>
<keyword evidence="2" id="KW-0472">Membrane</keyword>
<accession>A0ABN7PAS4</accession>
<reference evidence="3" key="1">
    <citation type="submission" date="2021-03" db="EMBL/GenBank/DDBJ databases">
        <authorList>
            <person name="Tran Van P."/>
        </authorList>
    </citation>
    <scope>NUCLEOTIDE SEQUENCE</scope>
</reference>
<gene>
    <name evidence="3" type="ORF">TPAB3V08_LOCUS9633</name>
</gene>
<comment type="caution">
    <text evidence="3">The sequence shown here is derived from an EMBL/GenBank/DDBJ whole genome shotgun (WGS) entry which is preliminary data.</text>
</comment>
<feature type="region of interest" description="Disordered" evidence="1">
    <location>
        <begin position="1"/>
        <end position="23"/>
    </location>
</feature>